<dbReference type="PANTHER" id="PTHR34548">
    <property type="entry name" value="PROTEIN TIC 21, CHLOROPLASTIC"/>
    <property type="match status" value="1"/>
</dbReference>
<keyword evidence="2" id="KW-0812">Transmembrane</keyword>
<proteinExistence type="predicted"/>
<feature type="transmembrane region" description="Helical" evidence="2">
    <location>
        <begin position="92"/>
        <end position="114"/>
    </location>
</feature>
<comment type="caution">
    <text evidence="3">The sequence shown here is derived from an EMBL/GenBank/DDBJ whole genome shotgun (WGS) entry which is preliminary data.</text>
</comment>
<dbReference type="Proteomes" id="UP001497392">
    <property type="component" value="Unassembled WGS sequence"/>
</dbReference>
<feature type="transmembrane region" description="Helical" evidence="2">
    <location>
        <begin position="126"/>
        <end position="149"/>
    </location>
</feature>
<protein>
    <submittedName>
        <fullName evidence="3">G12638 protein</fullName>
    </submittedName>
</protein>
<feature type="region of interest" description="Disordered" evidence="1">
    <location>
        <begin position="260"/>
        <end position="283"/>
    </location>
</feature>
<name>A0ABP1GB60_9CHLO</name>
<dbReference type="InterPro" id="IPR022051">
    <property type="entry name" value="DUF3611"/>
</dbReference>
<dbReference type="Pfam" id="PF12263">
    <property type="entry name" value="DUF3611"/>
    <property type="match status" value="1"/>
</dbReference>
<sequence length="283" mass="29516">MAAMKMSLMGTFAPSASPLLRALVKLPALRKRQPTQCFGSSPSATSGSPRLPAITFAAPMAPKARQSQVLTQSAAGAVEGDLASEAYGIRRIAWISFWSQLSLAIISAVVVFFTMTSGSNGGVPPLPVLFTLFGVATSFISTGLAWQLVRTAKKVIVEKATIKKDSIASTLLTNQTLNLFGIGSALIGLQATVGTLVAKTLTSSTSNPYAAAGQAARTTTPTALDAFSVQASTNTILAHFASIIFANWLQKILLKPSKGGIAAAKPDEPDYTQRRGPSGTRMA</sequence>
<dbReference type="EMBL" id="CAXHTA020000020">
    <property type="protein sequence ID" value="CAL5229332.1"/>
    <property type="molecule type" value="Genomic_DNA"/>
</dbReference>
<keyword evidence="4" id="KW-1185">Reference proteome</keyword>
<reference evidence="3 4" key="1">
    <citation type="submission" date="2024-06" db="EMBL/GenBank/DDBJ databases">
        <authorList>
            <person name="Kraege A."/>
            <person name="Thomma B."/>
        </authorList>
    </citation>
    <scope>NUCLEOTIDE SEQUENCE [LARGE SCALE GENOMIC DNA]</scope>
</reference>
<gene>
    <name evidence="3" type="primary">g12638</name>
    <name evidence="3" type="ORF">VP750_LOCUS11238</name>
</gene>
<dbReference type="PANTHER" id="PTHR34548:SF2">
    <property type="entry name" value="PROTEIN TIC 21, CHLOROPLASTIC"/>
    <property type="match status" value="1"/>
</dbReference>
<evidence type="ECO:0000313" key="3">
    <source>
        <dbReference type="EMBL" id="CAL5229332.1"/>
    </source>
</evidence>
<keyword evidence="2" id="KW-0472">Membrane</keyword>
<evidence type="ECO:0000256" key="1">
    <source>
        <dbReference type="SAM" id="MobiDB-lite"/>
    </source>
</evidence>
<keyword evidence="2" id="KW-1133">Transmembrane helix</keyword>
<accession>A0ABP1GB60</accession>
<evidence type="ECO:0000313" key="4">
    <source>
        <dbReference type="Proteomes" id="UP001497392"/>
    </source>
</evidence>
<evidence type="ECO:0000256" key="2">
    <source>
        <dbReference type="SAM" id="Phobius"/>
    </source>
</evidence>
<organism evidence="3 4">
    <name type="scientific">Coccomyxa viridis</name>
    <dbReference type="NCBI Taxonomy" id="1274662"/>
    <lineage>
        <taxon>Eukaryota</taxon>
        <taxon>Viridiplantae</taxon>
        <taxon>Chlorophyta</taxon>
        <taxon>core chlorophytes</taxon>
        <taxon>Trebouxiophyceae</taxon>
        <taxon>Trebouxiophyceae incertae sedis</taxon>
        <taxon>Coccomyxaceae</taxon>
        <taxon>Coccomyxa</taxon>
    </lineage>
</organism>